<reference evidence="1" key="1">
    <citation type="submission" date="2022-10" db="EMBL/GenBank/DDBJ databases">
        <title>The complete genomes of actinobacterial strains from the NBC collection.</title>
        <authorList>
            <person name="Joergensen T.S."/>
            <person name="Alvarez Arevalo M."/>
            <person name="Sterndorff E.B."/>
            <person name="Faurdal D."/>
            <person name="Vuksanovic O."/>
            <person name="Mourched A.-S."/>
            <person name="Charusanti P."/>
            <person name="Shaw S."/>
            <person name="Blin K."/>
            <person name="Weber T."/>
        </authorList>
    </citation>
    <scope>NUCLEOTIDE SEQUENCE</scope>
    <source>
        <strain evidence="1">NBC_00668</strain>
    </source>
</reference>
<sequence length="359" mass="37727">MAKATSFGTVVALIRAAEDLLIKKAGQTSPLDRVSTLRGVYYGTEWSLDYKVESARSQGGARIRNVGFLTYTGGSLPADPRPAFSGTTLLADLQASQSIHDRGRGIDIGHMLIGLEVRASQVLRTRNFPGQGGTGLEIVTWLGDLGGGAANLARRRILRPTGVEVIFHNRTSDYGVMDNLEGDAAGYLVGCGTTPGGPPQYPPGKGIADVLANYLPLGSKAEWAQRAARFASALGGTVSAKGIGNQAAPIDKLADKLYEFAVWYAATRWVPSGELLGPAAEKACQHMKGAAREVATVFVTTLSSAIAHPPNAIDAAGPYPGQSATGPCASTLLKTASTNVGAVRQQLDQWVRELGHLFQ</sequence>
<dbReference type="RefSeq" id="WP_329403995.1">
    <property type="nucleotide sequence ID" value="NZ_CP109019.1"/>
</dbReference>
<proteinExistence type="predicted"/>
<keyword evidence="2" id="KW-1185">Reference proteome</keyword>
<evidence type="ECO:0000313" key="1">
    <source>
        <dbReference type="EMBL" id="WUT87064.1"/>
    </source>
</evidence>
<dbReference type="EMBL" id="CP109019">
    <property type="protein sequence ID" value="WUT87064.1"/>
    <property type="molecule type" value="Genomic_DNA"/>
</dbReference>
<gene>
    <name evidence="1" type="ORF">OG515_35085</name>
</gene>
<dbReference type="Proteomes" id="UP001432060">
    <property type="component" value="Chromosome"/>
</dbReference>
<accession>A0ABZ1XU79</accession>
<organism evidence="1 2">
    <name type="scientific">Streptomyces melanogenes</name>
    <dbReference type="NCBI Taxonomy" id="67326"/>
    <lineage>
        <taxon>Bacteria</taxon>
        <taxon>Bacillati</taxon>
        <taxon>Actinomycetota</taxon>
        <taxon>Actinomycetes</taxon>
        <taxon>Kitasatosporales</taxon>
        <taxon>Streptomycetaceae</taxon>
        <taxon>Streptomyces</taxon>
    </lineage>
</organism>
<name>A0ABZ1XU79_9ACTN</name>
<protein>
    <submittedName>
        <fullName evidence="1">Uncharacterized protein</fullName>
    </submittedName>
</protein>
<evidence type="ECO:0000313" key="2">
    <source>
        <dbReference type="Proteomes" id="UP001432060"/>
    </source>
</evidence>